<dbReference type="PANTHER" id="PTHR28649">
    <property type="entry name" value="PROTEIN REPRIMO-RELATED"/>
    <property type="match status" value="1"/>
</dbReference>
<dbReference type="Proteomes" id="UP001066276">
    <property type="component" value="Chromosome 4_2"/>
</dbReference>
<keyword evidence="4 5" id="KW-0472">Membrane</keyword>
<comment type="caution">
    <text evidence="6">The sequence shown here is derived from an EMBL/GenBank/DDBJ whole genome shotgun (WGS) entry which is preliminary data.</text>
</comment>
<dbReference type="InterPro" id="IPR043383">
    <property type="entry name" value="Reprimo_fam"/>
</dbReference>
<evidence type="ECO:0000256" key="3">
    <source>
        <dbReference type="ARBA" id="ARBA00022989"/>
    </source>
</evidence>
<accession>A0AAV7SAD9</accession>
<evidence type="ECO:0000313" key="7">
    <source>
        <dbReference type="Proteomes" id="UP001066276"/>
    </source>
</evidence>
<gene>
    <name evidence="6" type="ORF">NDU88_001274</name>
</gene>
<sequence length="193" mass="21268">MDRFAWICTYIEVRLVSWKTSQIAPIQKKKNYMLRPSNPRLYQIEFCSGSGGEPCNETCAVCSKEGAEDEWEGVGVNLTSPRKHWCLKPAFASMTSTLMPRTPGSVAPEDLVSACCGSEGVTQEGWGLPDLGESNPYVSSVLQVAVLCILSLTVLFGIFFLGFNLLIKSESMINLMVRERRSSTEMEVIIIGG</sequence>
<organism evidence="6 7">
    <name type="scientific">Pleurodeles waltl</name>
    <name type="common">Iberian ribbed newt</name>
    <dbReference type="NCBI Taxonomy" id="8319"/>
    <lineage>
        <taxon>Eukaryota</taxon>
        <taxon>Metazoa</taxon>
        <taxon>Chordata</taxon>
        <taxon>Craniata</taxon>
        <taxon>Vertebrata</taxon>
        <taxon>Euteleostomi</taxon>
        <taxon>Amphibia</taxon>
        <taxon>Batrachia</taxon>
        <taxon>Caudata</taxon>
        <taxon>Salamandroidea</taxon>
        <taxon>Salamandridae</taxon>
        <taxon>Pleurodelinae</taxon>
        <taxon>Pleurodeles</taxon>
    </lineage>
</organism>
<comment type="subcellular location">
    <subcellularLocation>
        <location evidence="1">Membrane</location>
        <topology evidence="1">Single-pass membrane protein</topology>
    </subcellularLocation>
</comment>
<evidence type="ECO:0000256" key="2">
    <source>
        <dbReference type="ARBA" id="ARBA00022692"/>
    </source>
</evidence>
<dbReference type="GO" id="GO:0016020">
    <property type="term" value="C:membrane"/>
    <property type="evidence" value="ECO:0007669"/>
    <property type="project" value="UniProtKB-SubCell"/>
</dbReference>
<evidence type="ECO:0000256" key="4">
    <source>
        <dbReference type="ARBA" id="ARBA00023136"/>
    </source>
</evidence>
<evidence type="ECO:0000256" key="1">
    <source>
        <dbReference type="ARBA" id="ARBA00004167"/>
    </source>
</evidence>
<reference evidence="6" key="1">
    <citation type="journal article" date="2022" name="bioRxiv">
        <title>Sequencing and chromosome-scale assembly of the giantPleurodeles waltlgenome.</title>
        <authorList>
            <person name="Brown T."/>
            <person name="Elewa A."/>
            <person name="Iarovenko S."/>
            <person name="Subramanian E."/>
            <person name="Araus A.J."/>
            <person name="Petzold A."/>
            <person name="Susuki M."/>
            <person name="Suzuki K.-i.T."/>
            <person name="Hayashi T."/>
            <person name="Toyoda A."/>
            <person name="Oliveira C."/>
            <person name="Osipova E."/>
            <person name="Leigh N.D."/>
            <person name="Simon A."/>
            <person name="Yun M.H."/>
        </authorList>
    </citation>
    <scope>NUCLEOTIDE SEQUENCE</scope>
    <source>
        <strain evidence="6">20211129_DDA</strain>
        <tissue evidence="6">Liver</tissue>
    </source>
</reference>
<dbReference type="EMBL" id="JANPWB010000008">
    <property type="protein sequence ID" value="KAJ1160781.1"/>
    <property type="molecule type" value="Genomic_DNA"/>
</dbReference>
<feature type="transmembrane region" description="Helical" evidence="5">
    <location>
        <begin position="144"/>
        <end position="167"/>
    </location>
</feature>
<protein>
    <submittedName>
        <fullName evidence="6">Uncharacterized protein</fullName>
    </submittedName>
</protein>
<dbReference type="AlphaFoldDB" id="A0AAV7SAD9"/>
<name>A0AAV7SAD9_PLEWA</name>
<keyword evidence="7" id="KW-1185">Reference proteome</keyword>
<keyword evidence="3 5" id="KW-1133">Transmembrane helix</keyword>
<evidence type="ECO:0000256" key="5">
    <source>
        <dbReference type="SAM" id="Phobius"/>
    </source>
</evidence>
<evidence type="ECO:0000313" key="6">
    <source>
        <dbReference type="EMBL" id="KAJ1160781.1"/>
    </source>
</evidence>
<proteinExistence type="predicted"/>
<keyword evidence="2 5" id="KW-0812">Transmembrane</keyword>